<feature type="transmembrane region" description="Helical" evidence="6">
    <location>
        <begin position="315"/>
        <end position="336"/>
    </location>
</feature>
<evidence type="ECO:0000256" key="1">
    <source>
        <dbReference type="ARBA" id="ARBA00004651"/>
    </source>
</evidence>
<evidence type="ECO:0000256" key="2">
    <source>
        <dbReference type="ARBA" id="ARBA00022475"/>
    </source>
</evidence>
<evidence type="ECO:0000256" key="3">
    <source>
        <dbReference type="ARBA" id="ARBA00022692"/>
    </source>
</evidence>
<dbReference type="GO" id="GO:0055085">
    <property type="term" value="P:transmembrane transport"/>
    <property type="evidence" value="ECO:0007669"/>
    <property type="project" value="InterPro"/>
</dbReference>
<gene>
    <name evidence="7" type="ORF">EDC39_10246</name>
</gene>
<dbReference type="PANTHER" id="PTHR33529:SF6">
    <property type="entry name" value="YJGP_YJGQ FAMILY PERMEASE"/>
    <property type="match status" value="1"/>
</dbReference>
<dbReference type="GO" id="GO:0015920">
    <property type="term" value="P:lipopolysaccharide transport"/>
    <property type="evidence" value="ECO:0007669"/>
    <property type="project" value="TreeGrafter"/>
</dbReference>
<evidence type="ECO:0000313" key="8">
    <source>
        <dbReference type="Proteomes" id="UP000324159"/>
    </source>
</evidence>
<dbReference type="GO" id="GO:0043190">
    <property type="term" value="C:ATP-binding cassette (ABC) transporter complex"/>
    <property type="evidence" value="ECO:0007669"/>
    <property type="project" value="InterPro"/>
</dbReference>
<keyword evidence="2" id="KW-1003">Cell membrane</keyword>
<sequence length="391" mass="43174">MAYTRIERYIFREILVPTLLSLGIFTFVLLAGRTLKLADLVISKGVPFADVVRLLGFLLPSFFTITIPLSVLLGTLLAFSRLSADAEIIAMKAAGISLTRLLKPTLLLAALATLGTSALVLFFEPQANHAFRSQVYSMASRQARVALKPRVFMAEIPGMVIYADRMKERTGELNGVMISDQRNSQVPVTIFADSGRLLSDPEGRRLTLALSRGQIHRYAPHRKETPYQVVGFSRYVVNLPVDAGGGGEKRQPKMKEIPLRQLFRLAKADSTARGRHAAAEIHSRFSRPLTPLLLALLALPLGIQSNRSGRGGGFAIGLVVFLCYYMLVSLANTLAIESGWPVIPTLWAPAAILLACGLVLFQRARQEKELRLLAVLQRRLSGIWRPHRKEV</sequence>
<dbReference type="RefSeq" id="WP_148894706.1">
    <property type="nucleotide sequence ID" value="NZ_VNIB01000002.1"/>
</dbReference>
<proteinExistence type="predicted"/>
<comment type="subcellular location">
    <subcellularLocation>
        <location evidence="1">Cell membrane</location>
        <topology evidence="1">Multi-pass membrane protein</topology>
    </subcellularLocation>
</comment>
<keyword evidence="8" id="KW-1185">Reference proteome</keyword>
<feature type="transmembrane region" description="Helical" evidence="6">
    <location>
        <begin position="14"/>
        <end position="35"/>
    </location>
</feature>
<dbReference type="AlphaFoldDB" id="A0A5D3WKJ3"/>
<evidence type="ECO:0000256" key="6">
    <source>
        <dbReference type="SAM" id="Phobius"/>
    </source>
</evidence>
<dbReference type="Pfam" id="PF03739">
    <property type="entry name" value="LptF_LptG"/>
    <property type="match status" value="1"/>
</dbReference>
<dbReference type="EMBL" id="VNIB01000002">
    <property type="protein sequence ID" value="TYO99524.1"/>
    <property type="molecule type" value="Genomic_DNA"/>
</dbReference>
<protein>
    <submittedName>
        <fullName evidence="7">Lipopolysaccharide export system permease protein</fullName>
    </submittedName>
</protein>
<feature type="transmembrane region" description="Helical" evidence="6">
    <location>
        <begin position="285"/>
        <end position="303"/>
    </location>
</feature>
<dbReference type="PANTHER" id="PTHR33529">
    <property type="entry name" value="SLR0882 PROTEIN-RELATED"/>
    <property type="match status" value="1"/>
</dbReference>
<dbReference type="Proteomes" id="UP000324159">
    <property type="component" value="Unassembled WGS sequence"/>
</dbReference>
<dbReference type="InterPro" id="IPR030922">
    <property type="entry name" value="LptF"/>
</dbReference>
<dbReference type="InterPro" id="IPR005495">
    <property type="entry name" value="LptG/LptF_permease"/>
</dbReference>
<evidence type="ECO:0000313" key="7">
    <source>
        <dbReference type="EMBL" id="TYO99524.1"/>
    </source>
</evidence>
<comment type="caution">
    <text evidence="7">The sequence shown here is derived from an EMBL/GenBank/DDBJ whole genome shotgun (WGS) entry which is preliminary data.</text>
</comment>
<name>A0A5D3WKJ3_9BACT</name>
<keyword evidence="5 6" id="KW-0472">Membrane</keyword>
<dbReference type="OrthoDB" id="9792188at2"/>
<reference evidence="7 8" key="1">
    <citation type="submission" date="2019-07" db="EMBL/GenBank/DDBJ databases">
        <title>Genomic Encyclopedia of Type Strains, Phase IV (KMG-IV): sequencing the most valuable type-strain genomes for metagenomic binning, comparative biology and taxonomic classification.</title>
        <authorList>
            <person name="Goeker M."/>
        </authorList>
    </citation>
    <scope>NUCLEOTIDE SEQUENCE [LARGE SCALE GENOMIC DNA]</scope>
    <source>
        <strain evidence="7 8">SS015</strain>
    </source>
</reference>
<accession>A0A5D3WKJ3</accession>
<feature type="transmembrane region" description="Helical" evidence="6">
    <location>
        <begin position="342"/>
        <end position="361"/>
    </location>
</feature>
<dbReference type="NCBIfam" id="TIGR04407">
    <property type="entry name" value="LptF_YjgP"/>
    <property type="match status" value="1"/>
</dbReference>
<feature type="transmembrane region" description="Helical" evidence="6">
    <location>
        <begin position="101"/>
        <end position="123"/>
    </location>
</feature>
<organism evidence="7 8">
    <name type="scientific">Geothermobacter ehrlichii</name>
    <dbReference type="NCBI Taxonomy" id="213224"/>
    <lineage>
        <taxon>Bacteria</taxon>
        <taxon>Pseudomonadati</taxon>
        <taxon>Thermodesulfobacteriota</taxon>
        <taxon>Desulfuromonadia</taxon>
        <taxon>Desulfuromonadales</taxon>
        <taxon>Geothermobacteraceae</taxon>
        <taxon>Geothermobacter</taxon>
    </lineage>
</organism>
<evidence type="ECO:0000256" key="4">
    <source>
        <dbReference type="ARBA" id="ARBA00022989"/>
    </source>
</evidence>
<evidence type="ECO:0000256" key="5">
    <source>
        <dbReference type="ARBA" id="ARBA00023136"/>
    </source>
</evidence>
<keyword evidence="4 6" id="KW-1133">Transmembrane helix</keyword>
<feature type="transmembrane region" description="Helical" evidence="6">
    <location>
        <begin position="55"/>
        <end position="80"/>
    </location>
</feature>
<keyword evidence="3 6" id="KW-0812">Transmembrane</keyword>